<evidence type="ECO:0000313" key="2">
    <source>
        <dbReference type="EMBL" id="KAF5767315.1"/>
    </source>
</evidence>
<keyword evidence="3" id="KW-1185">Reference proteome</keyword>
<dbReference type="EMBL" id="MNCJ02000329">
    <property type="protein sequence ID" value="KAF5767315.1"/>
    <property type="molecule type" value="Genomic_DNA"/>
</dbReference>
<reference evidence="2" key="2">
    <citation type="submission" date="2020-06" db="EMBL/GenBank/DDBJ databases">
        <title>Helianthus annuus Genome sequencing and assembly Release 2.</title>
        <authorList>
            <person name="Gouzy J."/>
            <person name="Langlade N."/>
            <person name="Munos S."/>
        </authorList>
    </citation>
    <scope>NUCLEOTIDE SEQUENCE</scope>
    <source>
        <tissue evidence="2">Leaves</tissue>
    </source>
</reference>
<gene>
    <name evidence="2" type="ORF">HanXRQr2_Chr14g0622871</name>
</gene>
<dbReference type="Gene3D" id="2.60.210.10">
    <property type="entry name" value="Apoptosis, Tumor Necrosis Factor Receptor Associated Protein 2, Chain A"/>
    <property type="match status" value="1"/>
</dbReference>
<proteinExistence type="predicted"/>
<sequence>MLVSEGSPQLMEDVADMIYAQDVDDLPSSRFTWAIKNFSTFHGEKMSSDPFVDRGCKWYFDTNLFLP</sequence>
<evidence type="ECO:0000259" key="1">
    <source>
        <dbReference type="PROSITE" id="PS50144"/>
    </source>
</evidence>
<organism evidence="2 3">
    <name type="scientific">Helianthus annuus</name>
    <name type="common">Common sunflower</name>
    <dbReference type="NCBI Taxonomy" id="4232"/>
    <lineage>
        <taxon>Eukaryota</taxon>
        <taxon>Viridiplantae</taxon>
        <taxon>Streptophyta</taxon>
        <taxon>Embryophyta</taxon>
        <taxon>Tracheophyta</taxon>
        <taxon>Spermatophyta</taxon>
        <taxon>Magnoliopsida</taxon>
        <taxon>eudicotyledons</taxon>
        <taxon>Gunneridae</taxon>
        <taxon>Pentapetalae</taxon>
        <taxon>asterids</taxon>
        <taxon>campanulids</taxon>
        <taxon>Asterales</taxon>
        <taxon>Asteraceae</taxon>
        <taxon>Asteroideae</taxon>
        <taxon>Heliantheae alliance</taxon>
        <taxon>Heliantheae</taxon>
        <taxon>Helianthus</taxon>
    </lineage>
</organism>
<protein>
    <submittedName>
        <fullName evidence="2">MATH/TRAF domain-containing protein</fullName>
    </submittedName>
</protein>
<dbReference type="SUPFAM" id="SSF49599">
    <property type="entry name" value="TRAF domain-like"/>
    <property type="match status" value="1"/>
</dbReference>
<dbReference type="Proteomes" id="UP000215914">
    <property type="component" value="Unassembled WGS sequence"/>
</dbReference>
<accession>A0A9K3E5D6</accession>
<dbReference type="PROSITE" id="PS50144">
    <property type="entry name" value="MATH"/>
    <property type="match status" value="1"/>
</dbReference>
<dbReference type="CDD" id="cd00121">
    <property type="entry name" value="MATH"/>
    <property type="match status" value="1"/>
</dbReference>
<dbReference type="InterPro" id="IPR008974">
    <property type="entry name" value="TRAF-like"/>
</dbReference>
<evidence type="ECO:0000313" key="3">
    <source>
        <dbReference type="Proteomes" id="UP000215914"/>
    </source>
</evidence>
<name>A0A9K3E5D6_HELAN</name>
<reference evidence="2" key="1">
    <citation type="journal article" date="2017" name="Nature">
        <title>The sunflower genome provides insights into oil metabolism, flowering and Asterid evolution.</title>
        <authorList>
            <person name="Badouin H."/>
            <person name="Gouzy J."/>
            <person name="Grassa C.J."/>
            <person name="Murat F."/>
            <person name="Staton S.E."/>
            <person name="Cottret L."/>
            <person name="Lelandais-Briere C."/>
            <person name="Owens G.L."/>
            <person name="Carrere S."/>
            <person name="Mayjonade B."/>
            <person name="Legrand L."/>
            <person name="Gill N."/>
            <person name="Kane N.C."/>
            <person name="Bowers J.E."/>
            <person name="Hubner S."/>
            <person name="Bellec A."/>
            <person name="Berard A."/>
            <person name="Berges H."/>
            <person name="Blanchet N."/>
            <person name="Boniface M.C."/>
            <person name="Brunel D."/>
            <person name="Catrice O."/>
            <person name="Chaidir N."/>
            <person name="Claudel C."/>
            <person name="Donnadieu C."/>
            <person name="Faraut T."/>
            <person name="Fievet G."/>
            <person name="Helmstetter N."/>
            <person name="King M."/>
            <person name="Knapp S.J."/>
            <person name="Lai Z."/>
            <person name="Le Paslier M.C."/>
            <person name="Lippi Y."/>
            <person name="Lorenzon L."/>
            <person name="Mandel J.R."/>
            <person name="Marage G."/>
            <person name="Marchand G."/>
            <person name="Marquand E."/>
            <person name="Bret-Mestries E."/>
            <person name="Morien E."/>
            <person name="Nambeesan S."/>
            <person name="Nguyen T."/>
            <person name="Pegot-Espagnet P."/>
            <person name="Pouilly N."/>
            <person name="Raftis F."/>
            <person name="Sallet E."/>
            <person name="Schiex T."/>
            <person name="Thomas J."/>
            <person name="Vandecasteele C."/>
            <person name="Vares D."/>
            <person name="Vear F."/>
            <person name="Vautrin S."/>
            <person name="Crespi M."/>
            <person name="Mangin B."/>
            <person name="Burke J.M."/>
            <person name="Salse J."/>
            <person name="Munos S."/>
            <person name="Vincourt P."/>
            <person name="Rieseberg L.H."/>
            <person name="Langlade N.B."/>
        </authorList>
    </citation>
    <scope>NUCLEOTIDE SEQUENCE</scope>
    <source>
        <tissue evidence="2">Leaves</tissue>
    </source>
</reference>
<comment type="caution">
    <text evidence="2">The sequence shown here is derived from an EMBL/GenBank/DDBJ whole genome shotgun (WGS) entry which is preliminary data.</text>
</comment>
<dbReference type="AlphaFoldDB" id="A0A9K3E5D6"/>
<feature type="domain" description="MATH" evidence="1">
    <location>
        <begin position="28"/>
        <end position="67"/>
    </location>
</feature>
<dbReference type="InterPro" id="IPR002083">
    <property type="entry name" value="MATH/TRAF_dom"/>
</dbReference>
<dbReference type="Gramene" id="mRNA:HanXRQr2_Chr14g0622871">
    <property type="protein sequence ID" value="mRNA:HanXRQr2_Chr14g0622871"/>
    <property type="gene ID" value="HanXRQr2_Chr14g0622871"/>
</dbReference>